<dbReference type="PANTHER" id="PTHR35530">
    <property type="entry name" value="TAUTOMERASE-RELATED"/>
    <property type="match status" value="1"/>
</dbReference>
<evidence type="ECO:0000256" key="4">
    <source>
        <dbReference type="RuleBase" id="RU362032"/>
    </source>
</evidence>
<dbReference type="EMBL" id="CP042301">
    <property type="protein sequence ID" value="QDY99287.1"/>
    <property type="molecule type" value="Genomic_DNA"/>
</dbReference>
<keyword evidence="2 4" id="KW-0413">Isomerase</keyword>
<dbReference type="SUPFAM" id="SSF55331">
    <property type="entry name" value="Tautomerase/MIF"/>
    <property type="match status" value="1"/>
</dbReference>
<feature type="domain" description="4-oxalocrotonate tautomerase-like" evidence="5">
    <location>
        <begin position="2"/>
        <end position="61"/>
    </location>
</feature>
<accession>A0A5B8KUR6</accession>
<evidence type="ECO:0000313" key="6">
    <source>
        <dbReference type="EMBL" id="QDY99287.1"/>
    </source>
</evidence>
<name>A0A5B8KUR6_9HYPH</name>
<dbReference type="Gene3D" id="3.30.429.10">
    <property type="entry name" value="Macrophage Migration Inhibitory Factor"/>
    <property type="match status" value="1"/>
</dbReference>
<feature type="active site" description="Proton acceptor; via imino nitrogen" evidence="3">
    <location>
        <position position="2"/>
    </location>
</feature>
<dbReference type="InterPro" id="IPR004370">
    <property type="entry name" value="4-OT-like_dom"/>
</dbReference>
<dbReference type="PANTHER" id="PTHR35530:SF1">
    <property type="entry name" value="2-HYDROXYMUCONATE TAUTOMERASE"/>
    <property type="match status" value="1"/>
</dbReference>
<dbReference type="AlphaFoldDB" id="A0A5B8KUR6"/>
<evidence type="ECO:0000313" key="7">
    <source>
        <dbReference type="Proteomes" id="UP000321389"/>
    </source>
</evidence>
<protein>
    <recommendedName>
        <fullName evidence="4">Tautomerase</fullName>
        <ecNumber evidence="4">5.3.2.-</ecNumber>
    </recommendedName>
</protein>
<dbReference type="RefSeq" id="WP_146297937.1">
    <property type="nucleotide sequence ID" value="NZ_CP042301.2"/>
</dbReference>
<proteinExistence type="inferred from homology"/>
<sequence length="67" mass="7435">MPYINVRITDDGVSREQKRQVIAEITDTMVRVLGKRPESVMVFIDEVSTDNIGIKGVTVSDQRAKAG</sequence>
<evidence type="ECO:0000256" key="2">
    <source>
        <dbReference type="ARBA" id="ARBA00023235"/>
    </source>
</evidence>
<dbReference type="OrthoDB" id="7867220at2"/>
<dbReference type="KEGG" id="niy:FQ775_02260"/>
<gene>
    <name evidence="6" type="ORF">FQ775_02260</name>
</gene>
<dbReference type="Proteomes" id="UP000321389">
    <property type="component" value="Chromosome"/>
</dbReference>
<dbReference type="InterPro" id="IPR014347">
    <property type="entry name" value="Tautomerase/MIF_sf"/>
</dbReference>
<evidence type="ECO:0000256" key="3">
    <source>
        <dbReference type="PIRSR" id="PIRSR618191-1"/>
    </source>
</evidence>
<reference evidence="6" key="1">
    <citation type="submission" date="2020-04" db="EMBL/GenBank/DDBJ databases">
        <title>Nitratireductor sp. nov. isolated from mangrove soil.</title>
        <authorList>
            <person name="Ye Y."/>
        </authorList>
    </citation>
    <scope>NUCLEOTIDE SEQUENCE</scope>
    <source>
        <strain evidence="6">SY7</strain>
    </source>
</reference>
<organism evidence="6 7">
    <name type="scientific">Nitratireductor mangrovi</name>
    <dbReference type="NCBI Taxonomy" id="2599600"/>
    <lineage>
        <taxon>Bacteria</taxon>
        <taxon>Pseudomonadati</taxon>
        <taxon>Pseudomonadota</taxon>
        <taxon>Alphaproteobacteria</taxon>
        <taxon>Hyphomicrobiales</taxon>
        <taxon>Phyllobacteriaceae</taxon>
        <taxon>Nitratireductor</taxon>
    </lineage>
</organism>
<dbReference type="GO" id="GO:0016853">
    <property type="term" value="F:isomerase activity"/>
    <property type="evidence" value="ECO:0007669"/>
    <property type="project" value="UniProtKB-UniRule"/>
</dbReference>
<comment type="similarity">
    <text evidence="1 4">Belongs to the 4-oxalocrotonate tautomerase family.</text>
</comment>
<evidence type="ECO:0000259" key="5">
    <source>
        <dbReference type="Pfam" id="PF01361"/>
    </source>
</evidence>
<dbReference type="EC" id="5.3.2.-" evidence="4"/>
<dbReference type="NCBIfam" id="TIGR00013">
    <property type="entry name" value="taut"/>
    <property type="match status" value="1"/>
</dbReference>
<keyword evidence="7" id="KW-1185">Reference proteome</keyword>
<dbReference type="Pfam" id="PF01361">
    <property type="entry name" value="Tautomerase"/>
    <property type="match status" value="1"/>
</dbReference>
<dbReference type="InterPro" id="IPR018191">
    <property type="entry name" value="4-OT"/>
</dbReference>
<evidence type="ECO:0000256" key="1">
    <source>
        <dbReference type="ARBA" id="ARBA00006723"/>
    </source>
</evidence>